<dbReference type="EMBL" id="WVHT01000003">
    <property type="protein sequence ID" value="MXV50952.1"/>
    <property type="molecule type" value="Genomic_DNA"/>
</dbReference>
<name>A0A7K1Y8N2_9SPHI</name>
<keyword evidence="1" id="KW-0597">Phosphoprotein</keyword>
<evidence type="ECO:0000259" key="2">
    <source>
        <dbReference type="PROSITE" id="PS50110"/>
    </source>
</evidence>
<dbReference type="PROSITE" id="PS50110">
    <property type="entry name" value="RESPONSE_REGULATORY"/>
    <property type="match status" value="1"/>
</dbReference>
<keyword evidence="4" id="KW-1185">Reference proteome</keyword>
<evidence type="ECO:0000256" key="1">
    <source>
        <dbReference type="PROSITE-ProRule" id="PRU00169"/>
    </source>
</evidence>
<sequence>MLNNIMFIDNSPLNNQLTETLNKKNQLFETANFFINPIEALEFLVQNHNHINELPEAIVADANFQEIGFIEFSRTLNSIIPILAKKPILYIKNFALSQNERDVLNEFEFVKGYFNKTISLNELMEISQKDNRFSSAV</sequence>
<organism evidence="3 4">
    <name type="scientific">Hufsiella arboris</name>
    <dbReference type="NCBI Taxonomy" id="2695275"/>
    <lineage>
        <taxon>Bacteria</taxon>
        <taxon>Pseudomonadati</taxon>
        <taxon>Bacteroidota</taxon>
        <taxon>Sphingobacteriia</taxon>
        <taxon>Sphingobacteriales</taxon>
        <taxon>Sphingobacteriaceae</taxon>
        <taxon>Hufsiella</taxon>
    </lineage>
</organism>
<dbReference type="AlphaFoldDB" id="A0A7K1Y8N2"/>
<dbReference type="RefSeq" id="WP_160844131.1">
    <property type="nucleotide sequence ID" value="NZ_WVHT01000003.1"/>
</dbReference>
<feature type="modified residue" description="4-aspartylphosphate" evidence="1">
    <location>
        <position position="61"/>
    </location>
</feature>
<dbReference type="GO" id="GO:0000160">
    <property type="term" value="P:phosphorelay signal transduction system"/>
    <property type="evidence" value="ECO:0007669"/>
    <property type="project" value="InterPro"/>
</dbReference>
<protein>
    <recommendedName>
        <fullName evidence="2">Response regulatory domain-containing protein</fullName>
    </recommendedName>
</protein>
<reference evidence="3 4" key="1">
    <citation type="submission" date="2019-11" db="EMBL/GenBank/DDBJ databases">
        <title>Pedobacter sp. HMF7647 Genome sequencing and assembly.</title>
        <authorList>
            <person name="Kang H."/>
            <person name="Kim H."/>
            <person name="Joh K."/>
        </authorList>
    </citation>
    <scope>NUCLEOTIDE SEQUENCE [LARGE SCALE GENOMIC DNA]</scope>
    <source>
        <strain evidence="3 4">HMF7647</strain>
    </source>
</reference>
<comment type="caution">
    <text evidence="3">The sequence shown here is derived from an EMBL/GenBank/DDBJ whole genome shotgun (WGS) entry which is preliminary data.</text>
</comment>
<proteinExistence type="predicted"/>
<dbReference type="InterPro" id="IPR001789">
    <property type="entry name" value="Sig_transdc_resp-reg_receiver"/>
</dbReference>
<evidence type="ECO:0000313" key="4">
    <source>
        <dbReference type="Proteomes" id="UP000466586"/>
    </source>
</evidence>
<dbReference type="Proteomes" id="UP000466586">
    <property type="component" value="Unassembled WGS sequence"/>
</dbReference>
<gene>
    <name evidence="3" type="ORF">GS399_08205</name>
</gene>
<feature type="domain" description="Response regulatory" evidence="2">
    <location>
        <begin position="4"/>
        <end position="131"/>
    </location>
</feature>
<dbReference type="Gene3D" id="3.40.50.2300">
    <property type="match status" value="1"/>
</dbReference>
<evidence type="ECO:0000313" key="3">
    <source>
        <dbReference type="EMBL" id="MXV50952.1"/>
    </source>
</evidence>
<accession>A0A7K1Y8N2</accession>